<dbReference type="EMBL" id="FQVA01000002">
    <property type="protein sequence ID" value="SHF60526.1"/>
    <property type="molecule type" value="Genomic_DNA"/>
</dbReference>
<dbReference type="OrthoDB" id="208468at2"/>
<sequence>MEEINDTRTATRQASPRVYSPEETRLDVPQDPLIERSVTGARTLLESWERTDHNGAPRVAQAAANFYLPSLPKCPGHNTPHIVLWEKDGLPDGILIGHRSVRRSRLSLAKIPIPMPRLRRLEVTTGGLETHSRETARRQAAYLRRLLRSREFDCITICNLPLDSEIGRILNGGLRFPGDGKPDVAGHWFTELTDERGHPIVSHSAKTRGSFRRMDRKLCKLFADRVELREFHAPDQVKEFISAAARIGECSYQHAMGVGVQNDASWREKLRLYADYGSLRAYLLVGDGKPLAYAVGALWGNTYSGIATSFLPEFATVSPGGYLLRRMIEQFQQAGIRWFDLGVPDYDYKKVYGTLRREVATFCFFATTPAAKTATLLDSGVANLRKTVRRLRSSKE</sequence>
<keyword evidence="4" id="KW-1185">Reference proteome</keyword>
<evidence type="ECO:0000313" key="3">
    <source>
        <dbReference type="EMBL" id="SHF60526.1"/>
    </source>
</evidence>
<accession>A0A1M5D0J9</accession>
<gene>
    <name evidence="3" type="ORF">SAMN04487965_2367</name>
</gene>
<protein>
    <submittedName>
        <fullName evidence="3">Acetyltransferase (GNAT) domain-containing protein</fullName>
    </submittedName>
</protein>
<dbReference type="RefSeq" id="WP_159436015.1">
    <property type="nucleotide sequence ID" value="NZ_FQVA01000002.1"/>
</dbReference>
<feature type="region of interest" description="Disordered" evidence="1">
    <location>
        <begin position="1"/>
        <end position="25"/>
    </location>
</feature>
<dbReference type="Proteomes" id="UP000184170">
    <property type="component" value="Unassembled WGS sequence"/>
</dbReference>
<dbReference type="GO" id="GO:0016740">
    <property type="term" value="F:transferase activity"/>
    <property type="evidence" value="ECO:0007669"/>
    <property type="project" value="UniProtKB-KW"/>
</dbReference>
<dbReference type="Gene3D" id="3.40.630.30">
    <property type="match status" value="1"/>
</dbReference>
<evidence type="ECO:0000256" key="1">
    <source>
        <dbReference type="SAM" id="MobiDB-lite"/>
    </source>
</evidence>
<dbReference type="SUPFAM" id="SSF55729">
    <property type="entry name" value="Acyl-CoA N-acyltransferases (Nat)"/>
    <property type="match status" value="1"/>
</dbReference>
<dbReference type="InterPro" id="IPR038740">
    <property type="entry name" value="BioF2-like_GNAT_dom"/>
</dbReference>
<dbReference type="AlphaFoldDB" id="A0A1M5D0J9"/>
<name>A0A1M5D0J9_9GAMM</name>
<dbReference type="InterPro" id="IPR016181">
    <property type="entry name" value="Acyl_CoA_acyltransferase"/>
</dbReference>
<proteinExistence type="predicted"/>
<feature type="domain" description="BioF2-like acetyltransferase" evidence="2">
    <location>
        <begin position="206"/>
        <end position="350"/>
    </location>
</feature>
<dbReference type="Pfam" id="PF13480">
    <property type="entry name" value="Acetyltransf_6"/>
    <property type="match status" value="1"/>
</dbReference>
<organism evidence="3 4">
    <name type="scientific">Microbulbifer donghaiensis</name>
    <dbReference type="NCBI Taxonomy" id="494016"/>
    <lineage>
        <taxon>Bacteria</taxon>
        <taxon>Pseudomonadati</taxon>
        <taxon>Pseudomonadota</taxon>
        <taxon>Gammaproteobacteria</taxon>
        <taxon>Cellvibrionales</taxon>
        <taxon>Microbulbiferaceae</taxon>
        <taxon>Microbulbifer</taxon>
    </lineage>
</organism>
<keyword evidence="3" id="KW-0808">Transferase</keyword>
<reference evidence="4" key="1">
    <citation type="submission" date="2016-11" db="EMBL/GenBank/DDBJ databases">
        <authorList>
            <person name="Varghese N."/>
            <person name="Submissions S."/>
        </authorList>
    </citation>
    <scope>NUCLEOTIDE SEQUENCE [LARGE SCALE GENOMIC DNA]</scope>
    <source>
        <strain evidence="4">CGMCC 1.7063</strain>
    </source>
</reference>
<evidence type="ECO:0000259" key="2">
    <source>
        <dbReference type="Pfam" id="PF13480"/>
    </source>
</evidence>
<evidence type="ECO:0000313" key="4">
    <source>
        <dbReference type="Proteomes" id="UP000184170"/>
    </source>
</evidence>